<keyword evidence="3" id="KW-1185">Reference proteome</keyword>
<dbReference type="EMBL" id="UYJE01009534">
    <property type="protein sequence ID" value="VDI74259.1"/>
    <property type="molecule type" value="Genomic_DNA"/>
</dbReference>
<dbReference type="SUPFAM" id="SSF47353">
    <property type="entry name" value="Retrovirus capsid dimerization domain-like"/>
    <property type="match status" value="1"/>
</dbReference>
<sequence>MKERLEMEKMKIEMVKEESNTKVQSKSEYFDAAKNIRLVPRFCEKTVDKYFPQFEKIAHNLNWPKPYWTTMLQSVFEGKAAEIYSALPSEKSSDYDTVKQEVLKAYELVPEAYRQKFRSYKKFDSQTYVEFAREKEDLFDKWLTSKKTDNNFDNLRQLMLLEEFKQCVHLDLKTHLDDKTVGTIHDAAVISDNYTLSHKRSFKGQNVNTSSGNYKNQSTERTDKNGHLMADCFRLQKKNERDNKPKSSACTTPYITSTLECPASQAFKSSFCDYMEEYKPFMSDGFISIVDDTTLQPIKILRDTGASQSLLLEGVLPLSEKTSVGASVLLQGVELGCIDVPLHRIYLKSDLITGPVIVGVRPNLPVEGVTLFIARK</sequence>
<gene>
    <name evidence="2" type="ORF">MGAL_10B092542</name>
</gene>
<dbReference type="Pfam" id="PF02023">
    <property type="entry name" value="SCAN"/>
    <property type="match status" value="1"/>
</dbReference>
<comment type="caution">
    <text evidence="2">The sequence shown here is derived from an EMBL/GenBank/DDBJ whole genome shotgun (WGS) entry which is preliminary data.</text>
</comment>
<dbReference type="InterPro" id="IPR003309">
    <property type="entry name" value="SCAN_dom"/>
</dbReference>
<proteinExistence type="predicted"/>
<organism evidence="2 3">
    <name type="scientific">Mytilus galloprovincialis</name>
    <name type="common">Mediterranean mussel</name>
    <dbReference type="NCBI Taxonomy" id="29158"/>
    <lineage>
        <taxon>Eukaryota</taxon>
        <taxon>Metazoa</taxon>
        <taxon>Spiralia</taxon>
        <taxon>Lophotrochozoa</taxon>
        <taxon>Mollusca</taxon>
        <taxon>Bivalvia</taxon>
        <taxon>Autobranchia</taxon>
        <taxon>Pteriomorphia</taxon>
        <taxon>Mytilida</taxon>
        <taxon>Mytiloidea</taxon>
        <taxon>Mytilidae</taxon>
        <taxon>Mytilinae</taxon>
        <taxon>Mytilus</taxon>
    </lineage>
</organism>
<protein>
    <recommendedName>
        <fullName evidence="1">SCAN box domain-containing protein</fullName>
    </recommendedName>
</protein>
<reference evidence="2" key="1">
    <citation type="submission" date="2018-11" db="EMBL/GenBank/DDBJ databases">
        <authorList>
            <person name="Alioto T."/>
            <person name="Alioto T."/>
        </authorList>
    </citation>
    <scope>NUCLEOTIDE SEQUENCE</scope>
</reference>
<dbReference type="InterPro" id="IPR038269">
    <property type="entry name" value="SCAN_sf"/>
</dbReference>
<evidence type="ECO:0000313" key="2">
    <source>
        <dbReference type="EMBL" id="VDI74259.1"/>
    </source>
</evidence>
<name>A0A8B6H7A0_MYTGA</name>
<evidence type="ECO:0000313" key="3">
    <source>
        <dbReference type="Proteomes" id="UP000596742"/>
    </source>
</evidence>
<dbReference type="Proteomes" id="UP000596742">
    <property type="component" value="Unassembled WGS sequence"/>
</dbReference>
<dbReference type="AlphaFoldDB" id="A0A8B6H7A0"/>
<dbReference type="PANTHER" id="PTHR46888">
    <property type="entry name" value="ZINC KNUCKLE DOMAINCONTAINING PROTEIN-RELATED"/>
    <property type="match status" value="1"/>
</dbReference>
<feature type="domain" description="SCAN box" evidence="1">
    <location>
        <begin position="110"/>
        <end position="199"/>
    </location>
</feature>
<dbReference type="OrthoDB" id="8963689at2759"/>
<evidence type="ECO:0000259" key="1">
    <source>
        <dbReference type="Pfam" id="PF02023"/>
    </source>
</evidence>
<dbReference type="PANTHER" id="PTHR46888:SF13">
    <property type="entry name" value="RIBONUCLEASE H"/>
    <property type="match status" value="1"/>
</dbReference>
<accession>A0A8B6H7A0</accession>
<dbReference type="Gene3D" id="1.10.4020.10">
    <property type="entry name" value="DNA breaking-rejoining enzymes"/>
    <property type="match status" value="1"/>
</dbReference>